<accession>A0A837NF11</accession>
<evidence type="ECO:0000313" key="4">
    <source>
        <dbReference type="Proteomes" id="UP000053030"/>
    </source>
</evidence>
<dbReference type="AlphaFoldDB" id="A0A837NF11"/>
<keyword evidence="2" id="KW-1277">Toxin-antitoxin system</keyword>
<comment type="caution">
    <text evidence="3">The sequence shown here is derived from an EMBL/GenBank/DDBJ whole genome shotgun (WGS) entry which is preliminary data.</text>
</comment>
<dbReference type="Gene3D" id="3.30.2310.20">
    <property type="entry name" value="RelE-like"/>
    <property type="match status" value="1"/>
</dbReference>
<evidence type="ECO:0000313" key="3">
    <source>
        <dbReference type="EMBL" id="KPD23776.1"/>
    </source>
</evidence>
<dbReference type="PANTHER" id="PTHR35601:SF1">
    <property type="entry name" value="TOXIN RELE"/>
    <property type="match status" value="1"/>
</dbReference>
<dbReference type="InterPro" id="IPR007712">
    <property type="entry name" value="RelE/ParE_toxin"/>
</dbReference>
<dbReference type="Pfam" id="PF05016">
    <property type="entry name" value="ParE_toxin"/>
    <property type="match status" value="1"/>
</dbReference>
<comment type="similarity">
    <text evidence="1">Belongs to the RelE toxin family.</text>
</comment>
<sequence length="87" mass="10369">MAKYKVVFKRSVAKDFRAIPNSDVERVLQRINRLIEDPRPIGCEKLSGQERYRVRQGVYRIIYEIKDEELVVTVVKVAHRKHVYKIK</sequence>
<dbReference type="PANTHER" id="PTHR35601">
    <property type="entry name" value="TOXIN RELE"/>
    <property type="match status" value="1"/>
</dbReference>
<organism evidence="3 4">
    <name type="scientific">Idiomarina zobellii</name>
    <dbReference type="NCBI Taxonomy" id="86103"/>
    <lineage>
        <taxon>Bacteria</taxon>
        <taxon>Pseudomonadati</taxon>
        <taxon>Pseudomonadota</taxon>
        <taxon>Gammaproteobacteria</taxon>
        <taxon>Alteromonadales</taxon>
        <taxon>Idiomarinaceae</taxon>
        <taxon>Idiomarina</taxon>
    </lineage>
</organism>
<proteinExistence type="inferred from homology"/>
<evidence type="ECO:0000256" key="1">
    <source>
        <dbReference type="ARBA" id="ARBA00006226"/>
    </source>
</evidence>
<dbReference type="RefSeq" id="WP_053953495.1">
    <property type="nucleotide sequence ID" value="NZ_FNCB01000004.1"/>
</dbReference>
<keyword evidence="4" id="KW-1185">Reference proteome</keyword>
<dbReference type="SUPFAM" id="SSF143011">
    <property type="entry name" value="RelE-like"/>
    <property type="match status" value="1"/>
</dbReference>
<dbReference type="OrthoDB" id="5570653at2"/>
<gene>
    <name evidence="3" type="ORF">AFK76_06480</name>
</gene>
<protein>
    <submittedName>
        <fullName evidence="3">Addiction module antitoxin</fullName>
    </submittedName>
</protein>
<evidence type="ECO:0000256" key="2">
    <source>
        <dbReference type="ARBA" id="ARBA00022649"/>
    </source>
</evidence>
<reference evidence="3 4" key="1">
    <citation type="submission" date="2015-08" db="EMBL/GenBank/DDBJ databases">
        <title>Genome sequencing and assembly of the deep-sea bacterium Idiomarina zobellii.</title>
        <authorList>
            <person name="Mithoefer S.D."/>
            <person name="Rheaume B.A."/>
            <person name="MacLea K.S."/>
        </authorList>
    </citation>
    <scope>NUCLEOTIDE SEQUENCE [LARGE SCALE GENOMIC DNA]</scope>
    <source>
        <strain evidence="3 4">KMM 231</strain>
    </source>
</reference>
<name>A0A837NF11_9GAMM</name>
<dbReference type="InterPro" id="IPR035093">
    <property type="entry name" value="RelE/ParE_toxin_dom_sf"/>
</dbReference>
<dbReference type="EMBL" id="LHSG01000005">
    <property type="protein sequence ID" value="KPD23776.1"/>
    <property type="molecule type" value="Genomic_DNA"/>
</dbReference>
<dbReference type="Proteomes" id="UP000053030">
    <property type="component" value="Unassembled WGS sequence"/>
</dbReference>